<dbReference type="AlphaFoldDB" id="I7LT86"/>
<feature type="transmembrane region" description="Helical" evidence="1">
    <location>
        <begin position="184"/>
        <end position="209"/>
    </location>
</feature>
<keyword evidence="1" id="KW-0472">Membrane</keyword>
<evidence type="ECO:0000313" key="3">
    <source>
        <dbReference type="EMBL" id="EAR84790.1"/>
    </source>
</evidence>
<sequence length="871" mass="96128">MGKGLYVLYGCLLLSVYFLRQLELDTNKSLQNFLESKFLGGEEEEVNSNHNSTSSFQRNLQSSATSNTVTDVQSSPTSNQDVISICNASSDGGKVSQSQIDAASHSRSTYRTSFGPSLGDDLLNQRVPSVGSQAQKIIIIALIAIFLIITPWLTLCYCCYCCCDKKCPLCCKDDPKKKPFTRGQLLCNLISVVVLASLTLATSIAGYVYSNKINSSYKSMKCTIVSALDNLNQQQTFTLNTGSTGTFLGLNGLESTIQTVQGQLDTWYTGISNFQTTNQPKIATLQSTSQTIQNMLTSMKQTPLATGYQYAANKGWQDQIPNDGTTRSSIFFDSTNYPKVIDGIVSAQQKVTSAAITAINEASTQCTNQASQGKTSVNSALSSALTQIQKGQNMISDTVNSIKKNTSITDTVFQLVTIFLMIFYGIFMFIAVAGAALAFIGHIKNMYKVRVCLHFFWCILGLLTFLGFILTLILGILTIVMMDGCDAGNKFLNDPTYFQTVNLGSSDLKSYLSTCKAELGGDGNILKKFNIEDQVNQITKTQQSLQDALNSFDMSAYQQFENNLQYFQFTHTMIQQFGVIFARNDQNWATYPPNQMGNYPMSLDYQEAVAGFSTQTKYLSYQTSQSNPYSSISSTNNDFFVFQDNQCSAYNYASVLSSFGTSLSGKNCVSYQTSTSQFTSPNASTRYGSAQPFTDFYNRINTYVSQAQNMYNKPETFQYQNAATNTQTTSPSEKRDTFIGDIMTASSSTVSPGFGYQLNSIVQNIKSQVLDGSKAITDSLIGPSGLIYQVNCLFLGFTIQNFYEQLCDNSAISIYITFQIMCVLCFSNFVLLIFLYKIAMKFLGKLKEEQDKPNVGTVMPQGGIEMKQFIN</sequence>
<evidence type="ECO:0000256" key="1">
    <source>
        <dbReference type="SAM" id="Phobius"/>
    </source>
</evidence>
<keyword evidence="1" id="KW-1133">Transmembrane helix</keyword>
<feature type="transmembrane region" description="Helical" evidence="1">
    <location>
        <begin position="812"/>
        <end position="836"/>
    </location>
</feature>
<keyword evidence="4" id="KW-1185">Reference proteome</keyword>
<feature type="chain" id="PRO_5003711752" evidence="2">
    <location>
        <begin position="22"/>
        <end position="871"/>
    </location>
</feature>
<keyword evidence="1 3" id="KW-0812">Transmembrane</keyword>
<gene>
    <name evidence="3" type="ORF">TTHERM_00599780</name>
</gene>
<feature type="transmembrane region" description="Helical" evidence="1">
    <location>
        <begin position="412"/>
        <end position="440"/>
    </location>
</feature>
<feature type="transmembrane region" description="Helical" evidence="1">
    <location>
        <begin position="137"/>
        <end position="163"/>
    </location>
</feature>
<accession>I7LT86</accession>
<dbReference type="OrthoDB" id="327851at2759"/>
<dbReference type="InParanoid" id="I7LT86"/>
<dbReference type="EMBL" id="GG662620">
    <property type="protein sequence ID" value="EAR84790.1"/>
    <property type="molecule type" value="Genomic_DNA"/>
</dbReference>
<dbReference type="GeneID" id="7844794"/>
<name>I7LT86_TETTS</name>
<evidence type="ECO:0000256" key="2">
    <source>
        <dbReference type="SAM" id="SignalP"/>
    </source>
</evidence>
<dbReference type="KEGG" id="tet:TTHERM_00599780"/>
<dbReference type="HOGENOM" id="CLU_329706_0_0_1"/>
<reference evidence="3" key="1">
    <citation type="submission" date="2008-09" db="EMBL/GenBank/DDBJ databases">
        <authorList>
            <person name="Eisen J.A."/>
            <person name="Wu M."/>
            <person name="Wu D."/>
            <person name="Nierman W.C."/>
            <person name="Orias E."/>
            <person name="Delcher A.L."/>
            <person name="Salzberg S.L."/>
        </authorList>
    </citation>
    <scope>NUCLEOTIDE SEQUENCE</scope>
    <source>
        <strain evidence="3">SB210</strain>
    </source>
</reference>
<proteinExistence type="predicted"/>
<protein>
    <submittedName>
        <fullName evidence="3">Transmembrane protein, putative</fullName>
    </submittedName>
</protein>
<keyword evidence="2" id="KW-0732">Signal</keyword>
<dbReference type="Proteomes" id="UP000009168">
    <property type="component" value="Unassembled WGS sequence"/>
</dbReference>
<feature type="transmembrane region" description="Helical" evidence="1">
    <location>
        <begin position="452"/>
        <end position="482"/>
    </location>
</feature>
<dbReference type="RefSeq" id="XP_001032453.1">
    <property type="nucleotide sequence ID" value="XM_001032453.3"/>
</dbReference>
<evidence type="ECO:0000313" key="4">
    <source>
        <dbReference type="Proteomes" id="UP000009168"/>
    </source>
</evidence>
<feature type="signal peptide" evidence="2">
    <location>
        <begin position="1"/>
        <end position="21"/>
    </location>
</feature>
<organism evidence="3 4">
    <name type="scientific">Tetrahymena thermophila (strain SB210)</name>
    <dbReference type="NCBI Taxonomy" id="312017"/>
    <lineage>
        <taxon>Eukaryota</taxon>
        <taxon>Sar</taxon>
        <taxon>Alveolata</taxon>
        <taxon>Ciliophora</taxon>
        <taxon>Intramacronucleata</taxon>
        <taxon>Oligohymenophorea</taxon>
        <taxon>Hymenostomatida</taxon>
        <taxon>Tetrahymenina</taxon>
        <taxon>Tetrahymenidae</taxon>
        <taxon>Tetrahymena</taxon>
    </lineage>
</organism>
<reference evidence="3" key="2">
    <citation type="submission" date="2014-02" db="EMBL/GenBank/DDBJ databases">
        <title>Annotation update of Tetrahymena thermophila SB210.</title>
        <authorList>
            <person name="Bidwell S."/>
            <person name="Michalis H.M."/>
            <person name="Zafar N."/>
            <person name="Joardar V."/>
            <person name="Miao W."/>
            <person name="Russ C."/>
            <person name="Eisen J."/>
            <person name="Wu M."/>
            <person name="Wu D."/>
            <person name="Nierman W."/>
            <person name="Orias E."/>
            <person name="Delcher A."/>
            <person name="Salzberg S."/>
            <person name="Coyne R."/>
        </authorList>
    </citation>
    <scope>NUCLEOTIDE SEQUENCE</scope>
    <source>
        <strain evidence="3">SB210</strain>
    </source>
</reference>
<dbReference type="OMA" id="IISISMW"/>